<evidence type="ECO:0000256" key="2">
    <source>
        <dbReference type="ARBA" id="ARBA00022448"/>
    </source>
</evidence>
<feature type="domain" description="Secretin/TonB short N-terminal" evidence="13">
    <location>
        <begin position="67"/>
        <end position="116"/>
    </location>
</feature>
<dbReference type="InterPro" id="IPR036942">
    <property type="entry name" value="Beta-barrel_TonB_sf"/>
</dbReference>
<dbReference type="PROSITE" id="PS52016">
    <property type="entry name" value="TONB_DEPENDENT_REC_3"/>
    <property type="match status" value="1"/>
</dbReference>
<feature type="domain" description="TonB-dependent receptor-like beta-barrel" evidence="12">
    <location>
        <begin position="509"/>
        <end position="1064"/>
    </location>
</feature>
<dbReference type="GO" id="GO:0009279">
    <property type="term" value="C:cell outer membrane"/>
    <property type="evidence" value="ECO:0007669"/>
    <property type="project" value="UniProtKB-SubCell"/>
</dbReference>
<comment type="caution">
    <text evidence="15">The sequence shown here is derived from an EMBL/GenBank/DDBJ whole genome shotgun (WGS) entry which is preliminary data.</text>
</comment>
<sequence>MYKFTNHETIRMLMRISLLQLWLTVLLTNGVLAANAQELLDRRVSIRLDNNTIRQALLALEKNAHVKFVYSRQIVQIDQKVSLAATDEKLATILDRLLRPLQLRYTVTGSQIAIVPGPAGVGDIQPIQSTVPSQPVDRSISGTVKSETGDGLPGVSVVVKNTTRGTTTDADGRFRLTIPDGSATTLVFSFVGYQNQELAVGNRTTIDLQLVPDDKSLSEVVVVGYGTVKKSDLTGSLSQVKAKELNAYPATNVLQALSGRAAGVQVLQNTGAPGGSVSVRIRGTNSLQGSNEPLYVVDGFPISGANPTQLNNADIESIEILKDASATAIYGSRGANGVVLITTKRGKSGQTRVDIETSYSTQSLRKKLDLMNAKEYAQLYNEQAVNDKLNPYFTQAQIDAFGQGFDWQDLVFQKAPIKTASLNISGGNDKTQFSLSGSTFNQEGIIKGSNYNRYSLRANINHTISNKFSVNFSGTLSRLETGQKTASGGSRGNSMIAGAIAAPPTLTPYNDDGTYRTLAIAYPFVATDLINPLNYINELSNNTKTNVALLNTALIFKPIESITIKLAGGIENRDDRTDSYRTLNFVNSTGSASVGTNQVTSLLSENTISYNKTIGQKHNISAVAGFTYQNFLATKLGGTGVGFLSDTPGTYDLGAASTPGIPSSEYAKSVLLSYLGRINYSYDSKYLATASLRRDGSSKYSEGGKWGYFPSAALAWRVSSEDFMKSNTFISDLKIRASWGLTGSQAIEPYATLSQLNSGKTVLGDALYNTYGPGTILPGNLKWETTEQKDIGVDFGIFQNRIVLTADYYIKNTRDLLTTVALPASLGYTTTIQNVGEVQNKGLELGIDTRILTGEFKWDVNANVSFNRNKVVKLYGGQDVLGGNIGVVVISDVSSILREGRPIGQFWGYVEDGYDDKGKIKYKDIDGDKTISTKDKTYIGNPNPKYIFGVNSTMSFKNLELTMFWQGVQGNDLFNASAMGSTIDYGFGLNMPREVFLNHWSASNPNAKYPIISNSVNAKLSNRFVEDGSYVRLKNIQLAYNFPLQKWGVNWVKNVQLYASGQNLLTLTNYSWWDPEVNSSGSDKSTALGLDFYSYPVAKSITFGVRAGF</sequence>
<organism evidence="15 16">
    <name type="scientific">Spirosoma profusum</name>
    <dbReference type="NCBI Taxonomy" id="2771354"/>
    <lineage>
        <taxon>Bacteria</taxon>
        <taxon>Pseudomonadati</taxon>
        <taxon>Bacteroidota</taxon>
        <taxon>Cytophagia</taxon>
        <taxon>Cytophagales</taxon>
        <taxon>Cytophagaceae</taxon>
        <taxon>Spirosoma</taxon>
    </lineage>
</organism>
<dbReference type="SUPFAM" id="SSF56935">
    <property type="entry name" value="Porins"/>
    <property type="match status" value="1"/>
</dbReference>
<keyword evidence="3 10" id="KW-1134">Transmembrane beta strand</keyword>
<dbReference type="InterPro" id="IPR012910">
    <property type="entry name" value="Plug_dom"/>
</dbReference>
<evidence type="ECO:0000256" key="3">
    <source>
        <dbReference type="ARBA" id="ARBA00022452"/>
    </source>
</evidence>
<evidence type="ECO:0000259" key="13">
    <source>
        <dbReference type="Pfam" id="PF07660"/>
    </source>
</evidence>
<dbReference type="AlphaFoldDB" id="A0A927AU74"/>
<evidence type="ECO:0000313" key="15">
    <source>
        <dbReference type="EMBL" id="MBD2702822.1"/>
    </source>
</evidence>
<evidence type="ECO:0000256" key="11">
    <source>
        <dbReference type="RuleBase" id="RU003357"/>
    </source>
</evidence>
<evidence type="ECO:0000256" key="5">
    <source>
        <dbReference type="ARBA" id="ARBA00022692"/>
    </source>
</evidence>
<dbReference type="InterPro" id="IPR023996">
    <property type="entry name" value="TonB-dep_OMP_SusC/RagA"/>
</dbReference>
<dbReference type="Proteomes" id="UP000598820">
    <property type="component" value="Unassembled WGS sequence"/>
</dbReference>
<keyword evidence="9 10" id="KW-0998">Cell outer membrane</keyword>
<protein>
    <submittedName>
        <fullName evidence="15">TonB-dependent receptor</fullName>
    </submittedName>
</protein>
<dbReference type="Gene3D" id="2.40.170.20">
    <property type="entry name" value="TonB-dependent receptor, beta-barrel domain"/>
    <property type="match status" value="1"/>
</dbReference>
<evidence type="ECO:0000256" key="10">
    <source>
        <dbReference type="PROSITE-ProRule" id="PRU01360"/>
    </source>
</evidence>
<evidence type="ECO:0000256" key="8">
    <source>
        <dbReference type="ARBA" id="ARBA00023136"/>
    </source>
</evidence>
<dbReference type="Pfam" id="PF07660">
    <property type="entry name" value="STN"/>
    <property type="match status" value="1"/>
</dbReference>
<dbReference type="InterPro" id="IPR008969">
    <property type="entry name" value="CarboxyPept-like_regulatory"/>
</dbReference>
<name>A0A927AU74_9BACT</name>
<dbReference type="InterPro" id="IPR023997">
    <property type="entry name" value="TonB-dep_OMP_SusC/RagA_CS"/>
</dbReference>
<dbReference type="InterPro" id="IPR039426">
    <property type="entry name" value="TonB-dep_rcpt-like"/>
</dbReference>
<keyword evidence="4" id="KW-0406">Ion transport</keyword>
<dbReference type="Gene3D" id="2.60.40.1120">
    <property type="entry name" value="Carboxypeptidase-like, regulatory domain"/>
    <property type="match status" value="1"/>
</dbReference>
<dbReference type="FunFam" id="2.170.130.10:FF:000008">
    <property type="entry name" value="SusC/RagA family TonB-linked outer membrane protein"/>
    <property type="match status" value="1"/>
</dbReference>
<dbReference type="Pfam" id="PF13715">
    <property type="entry name" value="CarbopepD_reg_2"/>
    <property type="match status" value="1"/>
</dbReference>
<evidence type="ECO:0000256" key="1">
    <source>
        <dbReference type="ARBA" id="ARBA00004571"/>
    </source>
</evidence>
<dbReference type="GO" id="GO:0006826">
    <property type="term" value="P:iron ion transport"/>
    <property type="evidence" value="ECO:0007669"/>
    <property type="project" value="UniProtKB-KW"/>
</dbReference>
<evidence type="ECO:0000256" key="7">
    <source>
        <dbReference type="ARBA" id="ARBA00023077"/>
    </source>
</evidence>
<evidence type="ECO:0000313" key="16">
    <source>
        <dbReference type="Proteomes" id="UP000598820"/>
    </source>
</evidence>
<dbReference type="Gene3D" id="2.170.130.10">
    <property type="entry name" value="TonB-dependent receptor, plug domain"/>
    <property type="match status" value="1"/>
</dbReference>
<evidence type="ECO:0000259" key="14">
    <source>
        <dbReference type="Pfam" id="PF07715"/>
    </source>
</evidence>
<keyword evidence="15" id="KW-0675">Receptor</keyword>
<accession>A0A927AU74</accession>
<keyword evidence="6" id="KW-0408">Iron</keyword>
<dbReference type="InterPro" id="IPR037066">
    <property type="entry name" value="Plug_dom_sf"/>
</dbReference>
<dbReference type="NCBIfam" id="TIGR04056">
    <property type="entry name" value="OMP_RagA_SusC"/>
    <property type="match status" value="1"/>
</dbReference>
<dbReference type="InterPro" id="IPR011662">
    <property type="entry name" value="Secretin/TonB_short_N"/>
</dbReference>
<keyword evidence="7 11" id="KW-0798">TonB box</keyword>
<feature type="domain" description="TonB-dependent receptor plug" evidence="14">
    <location>
        <begin position="230"/>
        <end position="338"/>
    </location>
</feature>
<dbReference type="RefSeq" id="WP_190888666.1">
    <property type="nucleotide sequence ID" value="NZ_JACWZY010000017.1"/>
</dbReference>
<evidence type="ECO:0000256" key="6">
    <source>
        <dbReference type="ARBA" id="ARBA00023004"/>
    </source>
</evidence>
<comment type="similarity">
    <text evidence="10 11">Belongs to the TonB-dependent receptor family.</text>
</comment>
<reference evidence="15" key="1">
    <citation type="submission" date="2020-09" db="EMBL/GenBank/DDBJ databases">
        <authorList>
            <person name="Kim M.K."/>
        </authorList>
    </citation>
    <scope>NUCLEOTIDE SEQUENCE</scope>
    <source>
        <strain evidence="15">BT702</strain>
    </source>
</reference>
<gene>
    <name evidence="15" type="ORF">IC229_19400</name>
</gene>
<keyword evidence="16" id="KW-1185">Reference proteome</keyword>
<keyword evidence="5 10" id="KW-0812">Transmembrane</keyword>
<dbReference type="InterPro" id="IPR000531">
    <property type="entry name" value="Beta-barrel_TonB"/>
</dbReference>
<proteinExistence type="inferred from homology"/>
<keyword evidence="2 10" id="KW-0813">Transport</keyword>
<dbReference type="Pfam" id="PF00593">
    <property type="entry name" value="TonB_dep_Rec_b-barrel"/>
    <property type="match status" value="1"/>
</dbReference>
<comment type="subcellular location">
    <subcellularLocation>
        <location evidence="1 10">Cell outer membrane</location>
        <topology evidence="1 10">Multi-pass membrane protein</topology>
    </subcellularLocation>
</comment>
<keyword evidence="4" id="KW-0410">Iron transport</keyword>
<dbReference type="Pfam" id="PF07715">
    <property type="entry name" value="Plug"/>
    <property type="match status" value="1"/>
</dbReference>
<dbReference type="EMBL" id="JACWZY010000017">
    <property type="protein sequence ID" value="MBD2702822.1"/>
    <property type="molecule type" value="Genomic_DNA"/>
</dbReference>
<keyword evidence="8 10" id="KW-0472">Membrane</keyword>
<dbReference type="SUPFAM" id="SSF49464">
    <property type="entry name" value="Carboxypeptidase regulatory domain-like"/>
    <property type="match status" value="1"/>
</dbReference>
<dbReference type="NCBIfam" id="TIGR04057">
    <property type="entry name" value="SusC_RagA_signa"/>
    <property type="match status" value="1"/>
</dbReference>
<evidence type="ECO:0000256" key="4">
    <source>
        <dbReference type="ARBA" id="ARBA00022496"/>
    </source>
</evidence>
<evidence type="ECO:0000256" key="9">
    <source>
        <dbReference type="ARBA" id="ARBA00023237"/>
    </source>
</evidence>
<evidence type="ECO:0000259" key="12">
    <source>
        <dbReference type="Pfam" id="PF00593"/>
    </source>
</evidence>